<dbReference type="InterPro" id="IPR041426">
    <property type="entry name" value="Mos1_HTH"/>
</dbReference>
<organism evidence="2 3">
    <name type="scientific">Ancylostoma ceylanicum</name>
    <dbReference type="NCBI Taxonomy" id="53326"/>
    <lineage>
        <taxon>Eukaryota</taxon>
        <taxon>Metazoa</taxon>
        <taxon>Ecdysozoa</taxon>
        <taxon>Nematoda</taxon>
        <taxon>Chromadorea</taxon>
        <taxon>Rhabditida</taxon>
        <taxon>Rhabditina</taxon>
        <taxon>Rhabditomorpha</taxon>
        <taxon>Strongyloidea</taxon>
        <taxon>Ancylostomatidae</taxon>
        <taxon>Ancylostomatinae</taxon>
        <taxon>Ancylostoma</taxon>
    </lineage>
</organism>
<dbReference type="SMART" id="SM00198">
    <property type="entry name" value="SCP"/>
    <property type="match status" value="1"/>
</dbReference>
<proteinExistence type="predicted"/>
<dbReference type="Gene3D" id="1.10.10.1450">
    <property type="match status" value="1"/>
</dbReference>
<evidence type="ECO:0000313" key="3">
    <source>
        <dbReference type="Proteomes" id="UP000024635"/>
    </source>
</evidence>
<feature type="domain" description="SCP" evidence="1">
    <location>
        <begin position="19"/>
        <end position="177"/>
    </location>
</feature>
<dbReference type="AlphaFoldDB" id="A0A016WSR9"/>
<comment type="caution">
    <text evidence="2">The sequence shown here is derived from an EMBL/GenBank/DDBJ whole genome shotgun (WGS) entry which is preliminary data.</text>
</comment>
<dbReference type="EMBL" id="JARK01000122">
    <property type="protein sequence ID" value="EYC42646.1"/>
    <property type="molecule type" value="Genomic_DNA"/>
</dbReference>
<sequence>MRAGDIPKSECTKLDGMSDDLHAIAEGMHNYYRRLVATGWQPVKDGYAPTAKAMLGVKYGCGDPNDPANIGAATKALIDDCPKDKPKATGVFSLNYYHNQTLLPSREELLEMAITKWANEASAVGKDNVYKKGEGFDNYANMMHDKVTQVTCAVNICTRTGQSAVVCQYDVKVDFSKQYICGFLVYGLKSGESATVSSRRINAVFGNGTVVERPTQDWSRRFRDGDFNRNVFSCSGRASAVGSIRLRQLVDSDPRQTMCGRTQVLVFVKEHKS</sequence>
<dbReference type="InterPro" id="IPR035940">
    <property type="entry name" value="CAP_sf"/>
</dbReference>
<dbReference type="Proteomes" id="UP000024635">
    <property type="component" value="Unassembled WGS sequence"/>
</dbReference>
<accession>A0A016WSR9</accession>
<dbReference type="STRING" id="53326.A0A016WSR9"/>
<dbReference type="Gene3D" id="3.40.33.10">
    <property type="entry name" value="CAP"/>
    <property type="match status" value="1"/>
</dbReference>
<name>A0A016WSR9_9BILA</name>
<gene>
    <name evidence="2" type="primary">Acey_s0522.g2883</name>
    <name evidence="2" type="synonym">ASP-s0522.g2883</name>
    <name evidence="2" type="ORF">Y032_0522g2883</name>
</gene>
<dbReference type="SUPFAM" id="SSF55797">
    <property type="entry name" value="PR-1-like"/>
    <property type="match status" value="1"/>
</dbReference>
<dbReference type="Pfam" id="PF17906">
    <property type="entry name" value="HTH_48"/>
    <property type="match status" value="1"/>
</dbReference>
<keyword evidence="3" id="KW-1185">Reference proteome</keyword>
<dbReference type="CDD" id="cd05380">
    <property type="entry name" value="CAP_euk"/>
    <property type="match status" value="1"/>
</dbReference>
<evidence type="ECO:0000313" key="2">
    <source>
        <dbReference type="EMBL" id="EYC42646.1"/>
    </source>
</evidence>
<dbReference type="Pfam" id="PF00188">
    <property type="entry name" value="CAP"/>
    <property type="match status" value="1"/>
</dbReference>
<reference evidence="3" key="1">
    <citation type="journal article" date="2015" name="Nat. Genet.">
        <title>The genome and transcriptome of the zoonotic hookworm Ancylostoma ceylanicum identify infection-specific gene families.</title>
        <authorList>
            <person name="Schwarz E.M."/>
            <person name="Hu Y."/>
            <person name="Antoshechkin I."/>
            <person name="Miller M.M."/>
            <person name="Sternberg P.W."/>
            <person name="Aroian R.V."/>
        </authorList>
    </citation>
    <scope>NUCLEOTIDE SEQUENCE</scope>
    <source>
        <strain evidence="3">HY135</strain>
    </source>
</reference>
<protein>
    <recommendedName>
        <fullName evidence="1">SCP domain-containing protein</fullName>
    </recommendedName>
</protein>
<dbReference type="InterPro" id="IPR014044">
    <property type="entry name" value="CAP_dom"/>
</dbReference>
<evidence type="ECO:0000259" key="1">
    <source>
        <dbReference type="SMART" id="SM00198"/>
    </source>
</evidence>
<dbReference type="OrthoDB" id="5815488at2759"/>